<evidence type="ECO:0000313" key="10">
    <source>
        <dbReference type="Proteomes" id="UP000242310"/>
    </source>
</evidence>
<protein>
    <recommendedName>
        <fullName evidence="7 8">Ribonuclease P protein component</fullName>
        <shortName evidence="7">RNase P protein</shortName>
        <shortName evidence="7">RNaseP protein</shortName>
        <ecNumber evidence="7 8">3.1.26.5</ecNumber>
    </recommendedName>
    <alternativeName>
        <fullName evidence="7">Protein C5</fullName>
    </alternativeName>
</protein>
<gene>
    <name evidence="7" type="primary">rnpA</name>
    <name evidence="9" type="ORF">B0H94_106198</name>
</gene>
<dbReference type="EMBL" id="PYAV01000006">
    <property type="protein sequence ID" value="PSL45940.1"/>
    <property type="molecule type" value="Genomic_DNA"/>
</dbReference>
<evidence type="ECO:0000256" key="8">
    <source>
        <dbReference type="NCBIfam" id="TIGR00188"/>
    </source>
</evidence>
<evidence type="ECO:0000256" key="6">
    <source>
        <dbReference type="ARBA" id="ARBA00022884"/>
    </source>
</evidence>
<dbReference type="GO" id="GO:0000049">
    <property type="term" value="F:tRNA binding"/>
    <property type="evidence" value="ECO:0007669"/>
    <property type="project" value="UniProtKB-UniRule"/>
</dbReference>
<keyword evidence="3 7" id="KW-0540">Nuclease</keyword>
<evidence type="ECO:0000313" key="9">
    <source>
        <dbReference type="EMBL" id="PSL45940.1"/>
    </source>
</evidence>
<accession>A0A2P8HIE9</accession>
<dbReference type="PANTHER" id="PTHR33992">
    <property type="entry name" value="RIBONUCLEASE P PROTEIN COMPONENT"/>
    <property type="match status" value="1"/>
</dbReference>
<dbReference type="GO" id="GO:0042781">
    <property type="term" value="F:3'-tRNA processing endoribonuclease activity"/>
    <property type="evidence" value="ECO:0007669"/>
    <property type="project" value="TreeGrafter"/>
</dbReference>
<dbReference type="GO" id="GO:0004526">
    <property type="term" value="F:ribonuclease P activity"/>
    <property type="evidence" value="ECO:0007669"/>
    <property type="project" value="UniProtKB-UniRule"/>
</dbReference>
<dbReference type="InterPro" id="IPR020568">
    <property type="entry name" value="Ribosomal_Su5_D2-typ_SF"/>
</dbReference>
<dbReference type="Pfam" id="PF00825">
    <property type="entry name" value="Ribonuclease_P"/>
    <property type="match status" value="1"/>
</dbReference>
<organism evidence="9 10">
    <name type="scientific">Salsuginibacillus halophilus</name>
    <dbReference type="NCBI Taxonomy" id="517424"/>
    <lineage>
        <taxon>Bacteria</taxon>
        <taxon>Bacillati</taxon>
        <taxon>Bacillota</taxon>
        <taxon>Bacilli</taxon>
        <taxon>Bacillales</taxon>
        <taxon>Bacillaceae</taxon>
        <taxon>Salsuginibacillus</taxon>
    </lineage>
</organism>
<sequence>MKKSFRIKKSEEFSRIFQTGTSYANRQFVVYVLERPELEAFRVGITVGRKLGNAVVRNRTKRRVRELVREHQTQLDAGKDYIIIARKPVLDMSHEALSKSFVHVMKRAKSYHAKT</sequence>
<dbReference type="AlphaFoldDB" id="A0A2P8HIE9"/>
<dbReference type="InterPro" id="IPR014721">
    <property type="entry name" value="Ribsml_uS5_D2-typ_fold_subgr"/>
</dbReference>
<keyword evidence="2 7" id="KW-0819">tRNA processing</keyword>
<dbReference type="NCBIfam" id="TIGR00188">
    <property type="entry name" value="rnpA"/>
    <property type="match status" value="1"/>
</dbReference>
<dbReference type="GO" id="GO:0001682">
    <property type="term" value="P:tRNA 5'-leader removal"/>
    <property type="evidence" value="ECO:0007669"/>
    <property type="project" value="UniProtKB-UniRule"/>
</dbReference>
<name>A0A2P8HIE9_9BACI</name>
<evidence type="ECO:0000256" key="5">
    <source>
        <dbReference type="ARBA" id="ARBA00022801"/>
    </source>
</evidence>
<dbReference type="PANTHER" id="PTHR33992:SF1">
    <property type="entry name" value="RIBONUCLEASE P PROTEIN COMPONENT"/>
    <property type="match status" value="1"/>
</dbReference>
<evidence type="ECO:0000256" key="7">
    <source>
        <dbReference type="HAMAP-Rule" id="MF_00227"/>
    </source>
</evidence>
<dbReference type="FunFam" id="3.30.230.10:FF:000021">
    <property type="entry name" value="Ribonuclease P protein component"/>
    <property type="match status" value="1"/>
</dbReference>
<evidence type="ECO:0000256" key="4">
    <source>
        <dbReference type="ARBA" id="ARBA00022759"/>
    </source>
</evidence>
<comment type="catalytic activity">
    <reaction evidence="7">
        <text>Endonucleolytic cleavage of RNA, removing 5'-extranucleotides from tRNA precursor.</text>
        <dbReference type="EC" id="3.1.26.5"/>
    </reaction>
</comment>
<comment type="caution">
    <text evidence="9">The sequence shown here is derived from an EMBL/GenBank/DDBJ whole genome shotgun (WGS) entry which is preliminary data.</text>
</comment>
<keyword evidence="4 7" id="KW-0255">Endonuclease</keyword>
<evidence type="ECO:0000256" key="3">
    <source>
        <dbReference type="ARBA" id="ARBA00022722"/>
    </source>
</evidence>
<evidence type="ECO:0000256" key="2">
    <source>
        <dbReference type="ARBA" id="ARBA00022694"/>
    </source>
</evidence>
<keyword evidence="6 7" id="KW-0694">RNA-binding</keyword>
<comment type="subunit">
    <text evidence="7">Consists of a catalytic RNA component (M1 or rnpB) and a protein subunit.</text>
</comment>
<dbReference type="SUPFAM" id="SSF54211">
    <property type="entry name" value="Ribosomal protein S5 domain 2-like"/>
    <property type="match status" value="1"/>
</dbReference>
<dbReference type="Proteomes" id="UP000242310">
    <property type="component" value="Unassembled WGS sequence"/>
</dbReference>
<dbReference type="InterPro" id="IPR000100">
    <property type="entry name" value="RNase_P"/>
</dbReference>
<dbReference type="Gene3D" id="3.30.230.10">
    <property type="match status" value="1"/>
</dbReference>
<dbReference type="HAMAP" id="MF_00227">
    <property type="entry name" value="RNase_P"/>
    <property type="match status" value="1"/>
</dbReference>
<keyword evidence="10" id="KW-1185">Reference proteome</keyword>
<keyword evidence="5 7" id="KW-0378">Hydrolase</keyword>
<evidence type="ECO:0000256" key="1">
    <source>
        <dbReference type="ARBA" id="ARBA00002663"/>
    </source>
</evidence>
<comment type="function">
    <text evidence="1 7">RNaseP catalyzes the removal of the 5'-leader sequence from pre-tRNA to produce the mature 5'-terminus. It can also cleave other RNA substrates such as 4.5S RNA. The protein component plays an auxiliary but essential role in vivo by binding to the 5'-leader sequence and broadening the substrate specificity of the ribozyme.</text>
</comment>
<dbReference type="OrthoDB" id="9810867at2"/>
<dbReference type="EC" id="3.1.26.5" evidence="7 8"/>
<proteinExistence type="inferred from homology"/>
<dbReference type="RefSeq" id="WP_106588608.1">
    <property type="nucleotide sequence ID" value="NZ_PYAV01000006.1"/>
</dbReference>
<reference evidence="9 10" key="1">
    <citation type="submission" date="2018-03" db="EMBL/GenBank/DDBJ databases">
        <title>Genomic Encyclopedia of Type Strains, Phase III (KMG-III): the genomes of soil and plant-associated and newly described type strains.</title>
        <authorList>
            <person name="Whitman W."/>
        </authorList>
    </citation>
    <scope>NUCLEOTIDE SEQUENCE [LARGE SCALE GENOMIC DNA]</scope>
    <source>
        <strain evidence="9 10">CGMCC 1.07653</strain>
    </source>
</reference>
<dbReference type="GO" id="GO:0030677">
    <property type="term" value="C:ribonuclease P complex"/>
    <property type="evidence" value="ECO:0007669"/>
    <property type="project" value="TreeGrafter"/>
</dbReference>
<comment type="similarity">
    <text evidence="7">Belongs to the RnpA family.</text>
</comment>